<keyword evidence="3" id="KW-1185">Reference proteome</keyword>
<reference evidence="2" key="1">
    <citation type="journal article" date="2023" name="PLoS Negl. Trop. Dis.">
        <title>A genome sequence for Biomphalaria pfeifferi, the major vector snail for the human-infecting parasite Schistosoma mansoni.</title>
        <authorList>
            <person name="Bu L."/>
            <person name="Lu L."/>
            <person name="Laidemitt M.R."/>
            <person name="Zhang S.M."/>
            <person name="Mutuku M."/>
            <person name="Mkoji G."/>
            <person name="Steinauer M."/>
            <person name="Loker E.S."/>
        </authorList>
    </citation>
    <scope>NUCLEOTIDE SEQUENCE</scope>
    <source>
        <strain evidence="2">KasaAsao</strain>
    </source>
</reference>
<evidence type="ECO:0000313" key="3">
    <source>
        <dbReference type="Proteomes" id="UP001233172"/>
    </source>
</evidence>
<accession>A0AAD8AS48</accession>
<gene>
    <name evidence="2" type="ORF">Bpfe_029212</name>
</gene>
<dbReference type="AlphaFoldDB" id="A0AAD8AS48"/>
<organism evidence="2 3">
    <name type="scientific">Biomphalaria pfeifferi</name>
    <name type="common">Bloodfluke planorb</name>
    <name type="synonym">Freshwater snail</name>
    <dbReference type="NCBI Taxonomy" id="112525"/>
    <lineage>
        <taxon>Eukaryota</taxon>
        <taxon>Metazoa</taxon>
        <taxon>Spiralia</taxon>
        <taxon>Lophotrochozoa</taxon>
        <taxon>Mollusca</taxon>
        <taxon>Gastropoda</taxon>
        <taxon>Heterobranchia</taxon>
        <taxon>Euthyneura</taxon>
        <taxon>Panpulmonata</taxon>
        <taxon>Hygrophila</taxon>
        <taxon>Lymnaeoidea</taxon>
        <taxon>Planorbidae</taxon>
        <taxon>Biomphalaria</taxon>
    </lineage>
</organism>
<name>A0AAD8AS48_BIOPF</name>
<evidence type="ECO:0000256" key="1">
    <source>
        <dbReference type="SAM" id="MobiDB-lite"/>
    </source>
</evidence>
<comment type="caution">
    <text evidence="2">The sequence shown here is derived from an EMBL/GenBank/DDBJ whole genome shotgun (WGS) entry which is preliminary data.</text>
</comment>
<dbReference type="Proteomes" id="UP001233172">
    <property type="component" value="Unassembled WGS sequence"/>
</dbReference>
<feature type="compositionally biased region" description="Polar residues" evidence="1">
    <location>
        <begin position="32"/>
        <end position="41"/>
    </location>
</feature>
<reference evidence="2" key="2">
    <citation type="submission" date="2023-04" db="EMBL/GenBank/DDBJ databases">
        <authorList>
            <person name="Bu L."/>
            <person name="Lu L."/>
            <person name="Laidemitt M.R."/>
            <person name="Zhang S.M."/>
            <person name="Mutuku M."/>
            <person name="Mkoji G."/>
            <person name="Steinauer M."/>
            <person name="Loker E.S."/>
        </authorList>
    </citation>
    <scope>NUCLEOTIDE SEQUENCE</scope>
    <source>
        <strain evidence="2">KasaAsao</strain>
        <tissue evidence="2">Whole Snail</tissue>
    </source>
</reference>
<feature type="region of interest" description="Disordered" evidence="1">
    <location>
        <begin position="32"/>
        <end position="65"/>
    </location>
</feature>
<evidence type="ECO:0000313" key="2">
    <source>
        <dbReference type="EMBL" id="KAK0041411.1"/>
    </source>
</evidence>
<protein>
    <submittedName>
        <fullName evidence="2">Uncharacterized protein</fullName>
    </submittedName>
</protein>
<sequence>MFVYVCVYLSCRKVLHLEFQNRYSLLKDLSWNSDSQPQKTKLSLAHRTPAHPLSSQKAGERGRSLNPHLVMMSTVMIKRMPRNLAHAARGVRSVSSATHEVNLA</sequence>
<proteinExistence type="predicted"/>
<dbReference type="EMBL" id="JASAOG010000277">
    <property type="protein sequence ID" value="KAK0041411.1"/>
    <property type="molecule type" value="Genomic_DNA"/>
</dbReference>